<gene>
    <name evidence="3" type="primary">LOC115224507</name>
</gene>
<dbReference type="PANTHER" id="PTHR21054:SF2">
    <property type="entry name" value="MIP04191P"/>
    <property type="match status" value="1"/>
</dbReference>
<keyword evidence="3" id="KW-0645">Protease</keyword>
<dbReference type="Pfam" id="PF12044">
    <property type="entry name" value="Metallopep"/>
    <property type="match status" value="1"/>
</dbReference>
<feature type="region of interest" description="Disordered" evidence="1">
    <location>
        <begin position="405"/>
        <end position="442"/>
    </location>
</feature>
<dbReference type="GO" id="GO:0008237">
    <property type="term" value="F:metallopeptidase activity"/>
    <property type="evidence" value="ECO:0007669"/>
    <property type="project" value="UniProtKB-KW"/>
</dbReference>
<keyword evidence="3" id="KW-0378">Hydrolase</keyword>
<name>A0A6P7TP90_9MOLL</name>
<dbReference type="PANTHER" id="PTHR21054">
    <property type="entry name" value="ZINC METALLOPROTEINASE-RELATED"/>
    <property type="match status" value="1"/>
</dbReference>
<dbReference type="InterPro" id="IPR053002">
    <property type="entry name" value="Metalloproteinase_M10B"/>
</dbReference>
<feature type="compositionally biased region" description="Low complexity" evidence="1">
    <location>
        <begin position="367"/>
        <end position="380"/>
    </location>
</feature>
<organism evidence="2 3">
    <name type="scientific">Octopus sinensis</name>
    <name type="common">East Asian common octopus</name>
    <dbReference type="NCBI Taxonomy" id="2607531"/>
    <lineage>
        <taxon>Eukaryota</taxon>
        <taxon>Metazoa</taxon>
        <taxon>Spiralia</taxon>
        <taxon>Lophotrochozoa</taxon>
        <taxon>Mollusca</taxon>
        <taxon>Cephalopoda</taxon>
        <taxon>Coleoidea</taxon>
        <taxon>Octopodiformes</taxon>
        <taxon>Octopoda</taxon>
        <taxon>Incirrata</taxon>
        <taxon>Octopodidae</taxon>
        <taxon>Octopus</taxon>
    </lineage>
</organism>
<protein>
    <submittedName>
        <fullName evidence="3">Zinc metalloproteinase C607.06c</fullName>
    </submittedName>
</protein>
<dbReference type="Proteomes" id="UP000515154">
    <property type="component" value="Linkage group LG25"/>
</dbReference>
<feature type="compositionally biased region" description="Low complexity" evidence="1">
    <location>
        <begin position="405"/>
        <end position="439"/>
    </location>
</feature>
<proteinExistence type="predicted"/>
<sequence length="524" mass="58776">MVIHVHNVIDGEQLTFALPLLVGEVVSAAPGKSSSSSPSSFSSSSSSSLDSQVQVWNKSSASGKTLSWLLVEGCFKALVHLELGKNLVHIKFGEEEVILTLFLINPHFTHFVRPVYIICADDSGEFQGPPGEDCTAESALRRIAFAAQLLQTFTAEKLLEHGFQRQTFQIEADLHTNKPICHLFRSKLQVEEASQMTGQQLWTYFAKELMMSPLFDRKDLCKWYCFMSFTRYKPPPGNIPKTYSQILKYTSGHTALGGGGLALFGSGNLHTWAEELQQLSFRFTDCRKINRSKLMDDSAYREYYWANYSTGLGSSLHELGHTFDLAHTKTGVMARGFDDIHRVFTVQRSQVHNSEREYKVPNQTGSPRLLPLGEIGGPPLESHARHYRDACYGSPFKRVVSHVSTVNNNNDNSHNSTNTNNANINNNNKSNNSSRSTANQSPPTLLLKVETDFRPVASQTSLTMCVKNYDGTETHKTILQDERQETVKEVTVSQDGKVLARKYTRTEKWFKYLKHVVQPGGQLL</sequence>
<feature type="region of interest" description="Disordered" evidence="1">
    <location>
        <begin position="351"/>
        <end position="381"/>
    </location>
</feature>
<dbReference type="InterPro" id="IPR021917">
    <property type="entry name" value="Unchr_Zn-peptidase-like"/>
</dbReference>
<dbReference type="AlphaFoldDB" id="A0A6P7TP90"/>
<reference evidence="3" key="1">
    <citation type="submission" date="2025-08" db="UniProtKB">
        <authorList>
            <consortium name="RefSeq"/>
        </authorList>
    </citation>
    <scope>IDENTIFICATION</scope>
</reference>
<evidence type="ECO:0000256" key="1">
    <source>
        <dbReference type="SAM" id="MobiDB-lite"/>
    </source>
</evidence>
<keyword evidence="3" id="KW-0482">Metalloprotease</keyword>
<accession>A0A6P7TP90</accession>
<evidence type="ECO:0000313" key="3">
    <source>
        <dbReference type="RefSeq" id="XP_029651277.1"/>
    </source>
</evidence>
<keyword evidence="2" id="KW-1185">Reference proteome</keyword>
<dbReference type="RefSeq" id="XP_029651277.1">
    <property type="nucleotide sequence ID" value="XM_029795417.2"/>
</dbReference>
<dbReference type="KEGG" id="osn:115224507"/>
<evidence type="ECO:0000313" key="2">
    <source>
        <dbReference type="Proteomes" id="UP000515154"/>
    </source>
</evidence>